<dbReference type="InterPro" id="IPR000522">
    <property type="entry name" value="ABC_transptr_permease_BtuC"/>
</dbReference>
<dbReference type="RefSeq" id="WP_085511934.1">
    <property type="nucleotide sequence ID" value="NZ_FXAP01000003.1"/>
</dbReference>
<feature type="transmembrane region" description="Helical" evidence="8">
    <location>
        <begin position="115"/>
        <end position="135"/>
    </location>
</feature>
<feature type="transmembrane region" description="Helical" evidence="8">
    <location>
        <begin position="86"/>
        <end position="103"/>
    </location>
</feature>
<keyword evidence="6 8" id="KW-1133">Transmembrane helix</keyword>
<dbReference type="FunFam" id="1.10.3470.10:FF:000001">
    <property type="entry name" value="Vitamin B12 ABC transporter permease BtuC"/>
    <property type="match status" value="1"/>
</dbReference>
<dbReference type="Proteomes" id="UP000266915">
    <property type="component" value="Unassembled WGS sequence"/>
</dbReference>
<dbReference type="Gene3D" id="1.10.3470.10">
    <property type="entry name" value="ABC transporter involved in vitamin B12 uptake, BtuC"/>
    <property type="match status" value="1"/>
</dbReference>
<dbReference type="Pfam" id="PF01032">
    <property type="entry name" value="FecCD"/>
    <property type="match status" value="1"/>
</dbReference>
<reference evidence="9 10" key="1">
    <citation type="submission" date="2018-11" db="EMBL/GenBank/DDBJ databases">
        <title>Sequencing the genomes of 1000 actinobacteria strains.</title>
        <authorList>
            <person name="Klenk H.-P."/>
        </authorList>
    </citation>
    <scope>NUCLEOTIDE SEQUENCE [LARGE SCALE GENOMIC DNA]</scope>
    <source>
        <strain evidence="9 10">DSM 14012</strain>
    </source>
</reference>
<dbReference type="AlphaFoldDB" id="A0A3N2BZD3"/>
<comment type="subcellular location">
    <subcellularLocation>
        <location evidence="1">Cell membrane</location>
        <topology evidence="1">Multi-pass membrane protein</topology>
    </subcellularLocation>
</comment>
<evidence type="ECO:0000256" key="8">
    <source>
        <dbReference type="SAM" id="Phobius"/>
    </source>
</evidence>
<evidence type="ECO:0000256" key="6">
    <source>
        <dbReference type="ARBA" id="ARBA00022989"/>
    </source>
</evidence>
<evidence type="ECO:0000256" key="1">
    <source>
        <dbReference type="ARBA" id="ARBA00004651"/>
    </source>
</evidence>
<comment type="caution">
    <text evidence="9">The sequence shown here is derived from an EMBL/GenBank/DDBJ whole genome shotgun (WGS) entry which is preliminary data.</text>
</comment>
<organism evidence="9 10">
    <name type="scientific">Plantibacter flavus</name>
    <dbReference type="NCBI Taxonomy" id="150123"/>
    <lineage>
        <taxon>Bacteria</taxon>
        <taxon>Bacillati</taxon>
        <taxon>Actinomycetota</taxon>
        <taxon>Actinomycetes</taxon>
        <taxon>Micrococcales</taxon>
        <taxon>Microbacteriaceae</taxon>
        <taxon>Plantibacter</taxon>
    </lineage>
</organism>
<dbReference type="InterPro" id="IPR037294">
    <property type="entry name" value="ABC_BtuC-like"/>
</dbReference>
<keyword evidence="3" id="KW-0813">Transport</keyword>
<evidence type="ECO:0000256" key="3">
    <source>
        <dbReference type="ARBA" id="ARBA00022448"/>
    </source>
</evidence>
<evidence type="ECO:0000313" key="10">
    <source>
        <dbReference type="Proteomes" id="UP000266915"/>
    </source>
</evidence>
<feature type="transmembrane region" description="Helical" evidence="8">
    <location>
        <begin position="215"/>
        <end position="235"/>
    </location>
</feature>
<sequence length="356" mass="36547">MSADLDSLRLPTAAARAREASTGIARSTASRWLLLVAALVVLAAIAAGSLFIGSGTISAAEVWRALSQGGDDTNAILITGFRVPRMLLAIGVGAALGLAGAMMQAVTRNPLADPGILGVNAGAYIAVVLAVAIAGTADLSSYVWWSFAGAGLASVIVYVIGSRGRAGATPVRLVLAGVALSAALQGVTFAITIRNPDIFDKIRFWQAGSLQNRQMDVFLGVLPFLIVGVVLALVVSRSLNAVALGDDLATSLGTKVLRTRVLSVVAITLLCGSATAAAGPIAFLGLMSPYLARAIVGPDQRWVLPFTMVFAPIIFLLSDLVGRVAVPGEMPVGIVTAFVGAPLLIVLIRRSKAQGL</sequence>
<keyword evidence="10" id="KW-1185">Reference proteome</keyword>
<evidence type="ECO:0000256" key="7">
    <source>
        <dbReference type="ARBA" id="ARBA00023136"/>
    </source>
</evidence>
<dbReference type="EMBL" id="RKHL01000001">
    <property type="protein sequence ID" value="ROR80573.1"/>
    <property type="molecule type" value="Genomic_DNA"/>
</dbReference>
<name>A0A3N2BZD3_9MICO</name>
<feature type="transmembrane region" description="Helical" evidence="8">
    <location>
        <begin position="142"/>
        <end position="161"/>
    </location>
</feature>
<evidence type="ECO:0000256" key="4">
    <source>
        <dbReference type="ARBA" id="ARBA00022475"/>
    </source>
</evidence>
<dbReference type="CDD" id="cd06550">
    <property type="entry name" value="TM_ABC_iron-siderophores_like"/>
    <property type="match status" value="1"/>
</dbReference>
<dbReference type="PANTHER" id="PTHR30472">
    <property type="entry name" value="FERRIC ENTEROBACTIN TRANSPORT SYSTEM PERMEASE PROTEIN"/>
    <property type="match status" value="1"/>
</dbReference>
<dbReference type="GO" id="GO:0022857">
    <property type="term" value="F:transmembrane transporter activity"/>
    <property type="evidence" value="ECO:0007669"/>
    <property type="project" value="InterPro"/>
</dbReference>
<dbReference type="GO" id="GO:0033214">
    <property type="term" value="P:siderophore-iron import into cell"/>
    <property type="evidence" value="ECO:0007669"/>
    <property type="project" value="TreeGrafter"/>
</dbReference>
<proteinExistence type="inferred from homology"/>
<keyword evidence="4" id="KW-1003">Cell membrane</keyword>
<evidence type="ECO:0000313" key="9">
    <source>
        <dbReference type="EMBL" id="ROR80573.1"/>
    </source>
</evidence>
<feature type="transmembrane region" description="Helical" evidence="8">
    <location>
        <begin position="330"/>
        <end position="348"/>
    </location>
</feature>
<dbReference type="GO" id="GO:0005886">
    <property type="term" value="C:plasma membrane"/>
    <property type="evidence" value="ECO:0007669"/>
    <property type="project" value="UniProtKB-SubCell"/>
</dbReference>
<dbReference type="PANTHER" id="PTHR30472:SF1">
    <property type="entry name" value="FE(3+) DICITRATE TRANSPORT SYSTEM PERMEASE PROTEIN FECC-RELATED"/>
    <property type="match status" value="1"/>
</dbReference>
<keyword evidence="5 8" id="KW-0812">Transmembrane</keyword>
<evidence type="ECO:0000256" key="5">
    <source>
        <dbReference type="ARBA" id="ARBA00022692"/>
    </source>
</evidence>
<evidence type="ECO:0000256" key="2">
    <source>
        <dbReference type="ARBA" id="ARBA00007935"/>
    </source>
</evidence>
<comment type="similarity">
    <text evidence="2">Belongs to the binding-protein-dependent transport system permease family. FecCD subfamily.</text>
</comment>
<feature type="transmembrane region" description="Helical" evidence="8">
    <location>
        <begin position="302"/>
        <end position="318"/>
    </location>
</feature>
<gene>
    <name evidence="9" type="ORF">EDD42_0614</name>
</gene>
<keyword evidence="7 8" id="KW-0472">Membrane</keyword>
<feature type="transmembrane region" description="Helical" evidence="8">
    <location>
        <begin position="261"/>
        <end position="290"/>
    </location>
</feature>
<feature type="transmembrane region" description="Helical" evidence="8">
    <location>
        <begin position="32"/>
        <end position="52"/>
    </location>
</feature>
<accession>A0A3N2BZD3</accession>
<dbReference type="SUPFAM" id="SSF81345">
    <property type="entry name" value="ABC transporter involved in vitamin B12 uptake, BtuC"/>
    <property type="match status" value="1"/>
</dbReference>
<feature type="transmembrane region" description="Helical" evidence="8">
    <location>
        <begin position="173"/>
        <end position="194"/>
    </location>
</feature>
<protein>
    <submittedName>
        <fullName evidence="9">Iron complex transport system permease protein</fullName>
    </submittedName>
</protein>